<dbReference type="InterPro" id="IPR005828">
    <property type="entry name" value="MFS_sugar_transport-like"/>
</dbReference>
<dbReference type="SUPFAM" id="SSF103473">
    <property type="entry name" value="MFS general substrate transporter"/>
    <property type="match status" value="1"/>
</dbReference>
<organism evidence="6 7">
    <name type="scientific">Lepeophtheirus salmonis</name>
    <name type="common">Salmon louse</name>
    <name type="synonym">Caligus salmonis</name>
    <dbReference type="NCBI Taxonomy" id="72036"/>
    <lineage>
        <taxon>Eukaryota</taxon>
        <taxon>Metazoa</taxon>
        <taxon>Ecdysozoa</taxon>
        <taxon>Arthropoda</taxon>
        <taxon>Crustacea</taxon>
        <taxon>Multicrustacea</taxon>
        <taxon>Hexanauplia</taxon>
        <taxon>Copepoda</taxon>
        <taxon>Siphonostomatoida</taxon>
        <taxon>Caligidae</taxon>
        <taxon>Lepeophtheirus</taxon>
    </lineage>
</organism>
<reference evidence="6" key="1">
    <citation type="submission" date="2021-02" db="EMBL/GenBank/DDBJ databases">
        <authorList>
            <person name="Bekaert M."/>
        </authorList>
    </citation>
    <scope>NUCLEOTIDE SEQUENCE</scope>
    <source>
        <strain evidence="6">IoA-00</strain>
    </source>
</reference>
<dbReference type="InterPro" id="IPR036259">
    <property type="entry name" value="MFS_trans_sf"/>
</dbReference>
<comment type="subcellular location">
    <subcellularLocation>
        <location evidence="1">Membrane</location>
        <topology evidence="1">Multi-pass membrane protein</topology>
    </subcellularLocation>
</comment>
<sequence length="574" mass="64234">MGPKSLNIAFSINIYSPINDQSHGPTEIYYIMATFNQNQIFASSILVSISLISGFIKHSSSIICARIVDNVDQDPVLENISTEQVSWIASTLALGEVIGYSTSYSFETFLGPKSTLIGNLTFLLLGSSILATGSRIPILCLGRIILGISLSSSHTASLSLLSEILGLHSYTSVGFLLYVGKILGTLIMASLGSLIASWRTAFAVFSISIGSINLLSLILIMKESPSWLMMKKKNVSLAHDSLMFYTKSNIKEVESILTKLRSFEEWEEENSSFTSFRDWIKSFRYSYLTNNFIYLCLSFILLEWSSFPVFNYYYVSILKLLKPPISPFISSVILQGIYFSISAIICLTMTVKDNSFPKKHLYFSSGIIVLASLTAIATYCSLAEFVPQAALYTSNLNWIPLVMLATIMCSYSIGFCRIPHYFLYTHIEGSISTLRFIFAISSCSSFIAIKTAPAIIEYLHIYGIFWVFALIVLVKLCISFYLMPDERYEIDCNNDVISVKQHTPIPRHLYTSTTRTISSTTSTHPTKNVLSKIKTLPYELTNIEKKDINNLSVKNSVKETVIQLENKNKPMTTI</sequence>
<evidence type="ECO:0000256" key="1">
    <source>
        <dbReference type="ARBA" id="ARBA00004141"/>
    </source>
</evidence>
<dbReference type="Proteomes" id="UP000675881">
    <property type="component" value="Chromosome 6"/>
</dbReference>
<dbReference type="Pfam" id="PF00083">
    <property type="entry name" value="Sugar_tr"/>
    <property type="match status" value="1"/>
</dbReference>
<name>A0A7R8D0P7_LEPSM</name>
<dbReference type="Gene3D" id="1.20.1250.20">
    <property type="entry name" value="MFS general substrate transporter like domains"/>
    <property type="match status" value="1"/>
</dbReference>
<dbReference type="InterPro" id="IPR050549">
    <property type="entry name" value="MFS_Trehalose_Transporter"/>
</dbReference>
<gene>
    <name evidence="6" type="ORF">LSAA_12542</name>
</gene>
<evidence type="ECO:0000256" key="4">
    <source>
        <dbReference type="ARBA" id="ARBA00023136"/>
    </source>
</evidence>
<proteinExistence type="predicted"/>
<keyword evidence="3" id="KW-1133">Transmembrane helix</keyword>
<dbReference type="AlphaFoldDB" id="A0A7R8D0P7"/>
<evidence type="ECO:0000256" key="3">
    <source>
        <dbReference type="ARBA" id="ARBA00022989"/>
    </source>
</evidence>
<protein>
    <submittedName>
        <fullName evidence="6">(salmon louse) hypothetical protein</fullName>
    </submittedName>
</protein>
<dbReference type="EMBL" id="HG994585">
    <property type="protein sequence ID" value="CAF2984899.1"/>
    <property type="molecule type" value="Genomic_DNA"/>
</dbReference>
<dbReference type="PANTHER" id="PTHR48021:SF1">
    <property type="entry name" value="GH07001P-RELATED"/>
    <property type="match status" value="1"/>
</dbReference>
<dbReference type="InterPro" id="IPR020846">
    <property type="entry name" value="MFS_dom"/>
</dbReference>
<keyword evidence="4" id="KW-0472">Membrane</keyword>
<keyword evidence="2" id="KW-0812">Transmembrane</keyword>
<evidence type="ECO:0000313" key="6">
    <source>
        <dbReference type="EMBL" id="CAF2984899.1"/>
    </source>
</evidence>
<dbReference type="GO" id="GO:0016020">
    <property type="term" value="C:membrane"/>
    <property type="evidence" value="ECO:0007669"/>
    <property type="project" value="UniProtKB-SubCell"/>
</dbReference>
<dbReference type="PROSITE" id="PS50850">
    <property type="entry name" value="MFS"/>
    <property type="match status" value="1"/>
</dbReference>
<accession>A0A7R8D0P7</accession>
<dbReference type="GO" id="GO:0022857">
    <property type="term" value="F:transmembrane transporter activity"/>
    <property type="evidence" value="ECO:0007669"/>
    <property type="project" value="InterPro"/>
</dbReference>
<evidence type="ECO:0000256" key="2">
    <source>
        <dbReference type="ARBA" id="ARBA00022692"/>
    </source>
</evidence>
<feature type="domain" description="Major facilitator superfamily (MFS) profile" evidence="5">
    <location>
        <begin position="45"/>
        <end position="487"/>
    </location>
</feature>
<evidence type="ECO:0000259" key="5">
    <source>
        <dbReference type="PROSITE" id="PS50850"/>
    </source>
</evidence>
<evidence type="ECO:0000313" key="7">
    <source>
        <dbReference type="Proteomes" id="UP000675881"/>
    </source>
</evidence>
<dbReference type="PANTHER" id="PTHR48021">
    <property type="match status" value="1"/>
</dbReference>
<keyword evidence="7" id="KW-1185">Reference proteome</keyword>